<proteinExistence type="predicted"/>
<keyword evidence="2" id="KW-1133">Transmembrane helix</keyword>
<dbReference type="EMBL" id="MU006577">
    <property type="protein sequence ID" value="KAF2746544.1"/>
    <property type="molecule type" value="Genomic_DNA"/>
</dbReference>
<keyword evidence="2" id="KW-0812">Transmembrane</keyword>
<evidence type="ECO:0000313" key="4">
    <source>
        <dbReference type="Proteomes" id="UP000799440"/>
    </source>
</evidence>
<dbReference type="AlphaFoldDB" id="A0A6A6V9Z8"/>
<evidence type="ECO:0000313" key="3">
    <source>
        <dbReference type="EMBL" id="KAF2746544.1"/>
    </source>
</evidence>
<keyword evidence="4" id="KW-1185">Reference proteome</keyword>
<reference evidence="3" key="1">
    <citation type="journal article" date="2020" name="Stud. Mycol.">
        <title>101 Dothideomycetes genomes: a test case for predicting lifestyles and emergence of pathogens.</title>
        <authorList>
            <person name="Haridas S."/>
            <person name="Albert R."/>
            <person name="Binder M."/>
            <person name="Bloem J."/>
            <person name="Labutti K."/>
            <person name="Salamov A."/>
            <person name="Andreopoulos B."/>
            <person name="Baker S."/>
            <person name="Barry K."/>
            <person name="Bills G."/>
            <person name="Bluhm B."/>
            <person name="Cannon C."/>
            <person name="Castanera R."/>
            <person name="Culley D."/>
            <person name="Daum C."/>
            <person name="Ezra D."/>
            <person name="Gonzalez J."/>
            <person name="Henrissat B."/>
            <person name="Kuo A."/>
            <person name="Liang C."/>
            <person name="Lipzen A."/>
            <person name="Lutzoni F."/>
            <person name="Magnuson J."/>
            <person name="Mondo S."/>
            <person name="Nolan M."/>
            <person name="Ohm R."/>
            <person name="Pangilinan J."/>
            <person name="Park H.-J."/>
            <person name="Ramirez L."/>
            <person name="Alfaro M."/>
            <person name="Sun H."/>
            <person name="Tritt A."/>
            <person name="Yoshinaga Y."/>
            <person name="Zwiers L.-H."/>
            <person name="Turgeon B."/>
            <person name="Goodwin S."/>
            <person name="Spatafora J."/>
            <person name="Crous P."/>
            <person name="Grigoriev I."/>
        </authorList>
    </citation>
    <scope>NUCLEOTIDE SEQUENCE</scope>
    <source>
        <strain evidence="3">CBS 119925</strain>
    </source>
</reference>
<organism evidence="3 4">
    <name type="scientific">Sporormia fimetaria CBS 119925</name>
    <dbReference type="NCBI Taxonomy" id="1340428"/>
    <lineage>
        <taxon>Eukaryota</taxon>
        <taxon>Fungi</taxon>
        <taxon>Dikarya</taxon>
        <taxon>Ascomycota</taxon>
        <taxon>Pezizomycotina</taxon>
        <taxon>Dothideomycetes</taxon>
        <taxon>Pleosporomycetidae</taxon>
        <taxon>Pleosporales</taxon>
        <taxon>Sporormiaceae</taxon>
        <taxon>Sporormia</taxon>
    </lineage>
</organism>
<protein>
    <submittedName>
        <fullName evidence="3">Uncharacterized protein</fullName>
    </submittedName>
</protein>
<evidence type="ECO:0000256" key="1">
    <source>
        <dbReference type="SAM" id="MobiDB-lite"/>
    </source>
</evidence>
<evidence type="ECO:0000256" key="2">
    <source>
        <dbReference type="SAM" id="Phobius"/>
    </source>
</evidence>
<dbReference type="Proteomes" id="UP000799440">
    <property type="component" value="Unassembled WGS sequence"/>
</dbReference>
<keyword evidence="2" id="KW-0472">Membrane</keyword>
<name>A0A6A6V9Z8_9PLEO</name>
<feature type="transmembrane region" description="Helical" evidence="2">
    <location>
        <begin position="32"/>
        <end position="54"/>
    </location>
</feature>
<sequence length="112" mass="12553">MGDTLRQTSAAPTPYRTEPVMARPPSYGPPKYWIPVGILLFALAAAGISFVLLARRGHLKRCLGERDEPHEPMKLGTQMERAAATERERRQRIETERLPSVDRIDTAGIRSV</sequence>
<feature type="region of interest" description="Disordered" evidence="1">
    <location>
        <begin position="65"/>
        <end position="112"/>
    </location>
</feature>
<feature type="compositionally biased region" description="Polar residues" evidence="1">
    <location>
        <begin position="1"/>
        <end position="11"/>
    </location>
</feature>
<feature type="region of interest" description="Disordered" evidence="1">
    <location>
        <begin position="1"/>
        <end position="22"/>
    </location>
</feature>
<gene>
    <name evidence="3" type="ORF">M011DRAFT_468642</name>
</gene>
<feature type="compositionally biased region" description="Basic and acidic residues" evidence="1">
    <location>
        <begin position="83"/>
        <end position="105"/>
    </location>
</feature>
<accession>A0A6A6V9Z8</accession>